<protein>
    <recommendedName>
        <fullName evidence="2">CCHC-type domain-containing protein</fullName>
    </recommendedName>
</protein>
<evidence type="ECO:0000313" key="4">
    <source>
        <dbReference type="Proteomes" id="UP000075885"/>
    </source>
</evidence>
<evidence type="ECO:0000259" key="2">
    <source>
        <dbReference type="PROSITE" id="PS50158"/>
    </source>
</evidence>
<dbReference type="InterPro" id="IPR005312">
    <property type="entry name" value="DUF1759"/>
</dbReference>
<organism evidence="3 4">
    <name type="scientific">Anopheles epiroticus</name>
    <dbReference type="NCBI Taxonomy" id="199890"/>
    <lineage>
        <taxon>Eukaryota</taxon>
        <taxon>Metazoa</taxon>
        <taxon>Ecdysozoa</taxon>
        <taxon>Arthropoda</taxon>
        <taxon>Hexapoda</taxon>
        <taxon>Insecta</taxon>
        <taxon>Pterygota</taxon>
        <taxon>Neoptera</taxon>
        <taxon>Endopterygota</taxon>
        <taxon>Diptera</taxon>
        <taxon>Nematocera</taxon>
        <taxon>Culicoidea</taxon>
        <taxon>Culicidae</taxon>
        <taxon>Anophelinae</taxon>
        <taxon>Anopheles</taxon>
    </lineage>
</organism>
<dbReference type="AlphaFoldDB" id="A0A182PX37"/>
<accession>A0A182PX37</accession>
<feature type="domain" description="CCHC-type" evidence="2">
    <location>
        <begin position="345"/>
        <end position="362"/>
    </location>
</feature>
<keyword evidence="1" id="KW-0863">Zinc-finger</keyword>
<keyword evidence="4" id="KW-1185">Reference proteome</keyword>
<reference evidence="4" key="1">
    <citation type="submission" date="2013-03" db="EMBL/GenBank/DDBJ databases">
        <title>The Genome Sequence of Anopheles epiroticus epiroticus2.</title>
        <authorList>
            <consortium name="The Broad Institute Genomics Platform"/>
            <person name="Neafsey D.E."/>
            <person name="Howell P."/>
            <person name="Walker B."/>
            <person name="Young S.K."/>
            <person name="Zeng Q."/>
            <person name="Gargeya S."/>
            <person name="Fitzgerald M."/>
            <person name="Haas B."/>
            <person name="Abouelleil A."/>
            <person name="Allen A.W."/>
            <person name="Alvarado L."/>
            <person name="Arachchi H.M."/>
            <person name="Berlin A.M."/>
            <person name="Chapman S.B."/>
            <person name="Gainer-Dewar J."/>
            <person name="Goldberg J."/>
            <person name="Griggs A."/>
            <person name="Gujja S."/>
            <person name="Hansen M."/>
            <person name="Howarth C."/>
            <person name="Imamovic A."/>
            <person name="Ireland A."/>
            <person name="Larimer J."/>
            <person name="McCowan C."/>
            <person name="Murphy C."/>
            <person name="Pearson M."/>
            <person name="Poon T.W."/>
            <person name="Priest M."/>
            <person name="Roberts A."/>
            <person name="Saif S."/>
            <person name="Shea T."/>
            <person name="Sisk P."/>
            <person name="Sykes S."/>
            <person name="Wortman J."/>
            <person name="Nusbaum C."/>
            <person name="Birren B."/>
        </authorList>
    </citation>
    <scope>NUCLEOTIDE SEQUENCE [LARGE SCALE GENOMIC DNA]</scope>
    <source>
        <strain evidence="4">Epiroticus2</strain>
    </source>
</reference>
<sequence length="420" mass="46499">MSLEESAEVQEATRQLTALEGAVRDIIVETAAGKFDPETAIIRGEILSSLWKDGNATLLRLEALTGPHPRRSTFTEAYATAKRALLKAQEGMAPPPLDVTLSAVPSRSDHLPRIELPKFNGSPSEWPAFAGRFEKRVAGLIDDANKYAFLSKCFERCGIARNSCEAFENAGMPFPQAWRKLEERFYKKRVAFLGHIRQILELPSLATASASGLMKIIDVVETSIASAKQIAGETEQAPTVIEDGLIVSIVLGKLDDDTKERISRRLDSQTIPTWKELREELDRLSNQTYYELRKKVVSRPTPNNAPTRPVRTVLTAMVRLSAPKPATSSTPVASSKSVPGNTGIRRCYECDKTGHVGTLCPELRVRSAIERINFVMDQGKCLNCLSRSLTTAVCPSEKRCQSCKKKHHTLLHFSDDLPQK</sequence>
<evidence type="ECO:0000256" key="1">
    <source>
        <dbReference type="PROSITE-ProRule" id="PRU00047"/>
    </source>
</evidence>
<dbReference type="PANTHER" id="PTHR47331:SF1">
    <property type="entry name" value="GAG-LIKE PROTEIN"/>
    <property type="match status" value="1"/>
</dbReference>
<keyword evidence="1" id="KW-0862">Zinc</keyword>
<dbReference type="GO" id="GO:0003676">
    <property type="term" value="F:nucleic acid binding"/>
    <property type="evidence" value="ECO:0007669"/>
    <property type="project" value="InterPro"/>
</dbReference>
<dbReference type="GO" id="GO:0008270">
    <property type="term" value="F:zinc ion binding"/>
    <property type="evidence" value="ECO:0007669"/>
    <property type="project" value="UniProtKB-KW"/>
</dbReference>
<dbReference type="VEuPathDB" id="VectorBase:AEPI011524"/>
<reference evidence="3" key="2">
    <citation type="submission" date="2020-05" db="UniProtKB">
        <authorList>
            <consortium name="EnsemblMetazoa"/>
        </authorList>
    </citation>
    <scope>IDENTIFICATION</scope>
    <source>
        <strain evidence="3">Epiroticus2</strain>
    </source>
</reference>
<keyword evidence="1" id="KW-0479">Metal-binding</keyword>
<dbReference type="InterPro" id="IPR001878">
    <property type="entry name" value="Znf_CCHC"/>
</dbReference>
<dbReference type="STRING" id="199890.A0A182PX37"/>
<dbReference type="Pfam" id="PF03564">
    <property type="entry name" value="DUF1759"/>
    <property type="match status" value="1"/>
</dbReference>
<proteinExistence type="predicted"/>
<dbReference type="Proteomes" id="UP000075885">
    <property type="component" value="Unassembled WGS sequence"/>
</dbReference>
<dbReference type="EnsemblMetazoa" id="AEPI011524-RA">
    <property type="protein sequence ID" value="AEPI011524-PA"/>
    <property type="gene ID" value="AEPI011524"/>
</dbReference>
<name>A0A182PX37_9DIPT</name>
<dbReference type="PROSITE" id="PS50158">
    <property type="entry name" value="ZF_CCHC"/>
    <property type="match status" value="1"/>
</dbReference>
<evidence type="ECO:0000313" key="3">
    <source>
        <dbReference type="EnsemblMetazoa" id="AEPI011524-PA"/>
    </source>
</evidence>
<dbReference type="PANTHER" id="PTHR47331">
    <property type="entry name" value="PHD-TYPE DOMAIN-CONTAINING PROTEIN"/>
    <property type="match status" value="1"/>
</dbReference>